<evidence type="ECO:0000313" key="2">
    <source>
        <dbReference type="Proteomes" id="UP000019260"/>
    </source>
</evidence>
<protein>
    <submittedName>
        <fullName evidence="1">Uncharacterized protein</fullName>
    </submittedName>
</protein>
<dbReference type="Proteomes" id="UP000019260">
    <property type="component" value="Chromosome"/>
</dbReference>
<proteinExistence type="predicted"/>
<sequence length="61" mass="7322">MFSLWSTTIRSLKQNDVILFKDVGLNDCLKTLLNLEKIEDSFLLALQDRYQQWCRYAVFYL</sequence>
<gene>
    <name evidence="1" type="ORF">P344_07035</name>
</gene>
<dbReference type="HOGENOM" id="CLU_2920471_0_0_14"/>
<accession>W0GSD0</accession>
<name>W0GSD0_9MOLU</name>
<evidence type="ECO:0000313" key="1">
    <source>
        <dbReference type="EMBL" id="AHI58704.1"/>
    </source>
</evidence>
<dbReference type="KEGG" id="smia:P344_07035"/>
<dbReference type="KEGG" id="smir:SMM_1182"/>
<organism evidence="1 2">
    <name type="scientific">Spiroplasma mirum ATCC 29335</name>
    <dbReference type="NCBI Taxonomy" id="838561"/>
    <lineage>
        <taxon>Bacteria</taxon>
        <taxon>Bacillati</taxon>
        <taxon>Mycoplasmatota</taxon>
        <taxon>Mollicutes</taxon>
        <taxon>Entomoplasmatales</taxon>
        <taxon>Spiroplasmataceae</taxon>
        <taxon>Spiroplasma</taxon>
    </lineage>
</organism>
<dbReference type="STRING" id="838561.P344_07035"/>
<dbReference type="RefSeq" id="WP_025317911.1">
    <property type="nucleotide sequence ID" value="NZ_CP006720.1"/>
</dbReference>
<dbReference type="EMBL" id="CP006720">
    <property type="protein sequence ID" value="AHI58704.1"/>
    <property type="molecule type" value="Genomic_DNA"/>
</dbReference>
<dbReference type="AlphaFoldDB" id="W0GSD0"/>
<dbReference type="PATRIC" id="fig|838561.3.peg.1353"/>
<reference evidence="1 2" key="1">
    <citation type="submission" date="2013-09" db="EMBL/GenBank/DDBJ databases">
        <title>Complete genome sequence of Spiroplasma mirum suckling mouse cataract agent.</title>
        <authorList>
            <person name="Landry C.A."/>
            <person name="Bastian F.O."/>
            <person name="Thune R.L."/>
        </authorList>
    </citation>
    <scope>NUCLEOTIDE SEQUENCE [LARGE SCALE GENOMIC DNA]</scope>
    <source>
        <strain evidence="1 2">SMCA</strain>
    </source>
</reference>
<keyword evidence="2" id="KW-1185">Reference proteome</keyword>